<feature type="transmembrane region" description="Helical" evidence="2">
    <location>
        <begin position="227"/>
        <end position="253"/>
    </location>
</feature>
<accession>A0A0J9TKB6</accession>
<proteinExistence type="predicted"/>
<organism evidence="3 4">
    <name type="scientific">Plasmodium vivax Mauritania I</name>
    <dbReference type="NCBI Taxonomy" id="1035515"/>
    <lineage>
        <taxon>Eukaryota</taxon>
        <taxon>Sar</taxon>
        <taxon>Alveolata</taxon>
        <taxon>Apicomplexa</taxon>
        <taxon>Aconoidasida</taxon>
        <taxon>Haemosporida</taxon>
        <taxon>Plasmodiidae</taxon>
        <taxon>Plasmodium</taxon>
        <taxon>Plasmodium (Plasmodium)</taxon>
    </lineage>
</organism>
<evidence type="ECO:0000313" key="3">
    <source>
        <dbReference type="EMBL" id="KMZ95217.1"/>
    </source>
</evidence>
<sequence>MLILKNYTIKKKVNFRFCIKILGFILLIWIYICHNNVNSIKKQHKINHKIEIEGRICSKKLLGINDVIQASTTARLWRCMRGSSENSKIGYKKYAQNEKKNTSHDRVHENKSNNNENSVRLNKEEYRLKNELVEKNTSDISESHKSKKKEKFFLIEFFQVLDSAFDDIVFSPFDAIKNYRNSKDLNKKNLKKKAYKKMCSLLALPILSILIACIILLKVLGSNLNEYIYIVLLSIGGSMILYMLIKVIIYAFFVKRDLKIINR</sequence>
<keyword evidence="2" id="KW-1133">Transmembrane helix</keyword>
<keyword evidence="2" id="KW-0472">Membrane</keyword>
<name>A0A0J9TKB6_PLAVI</name>
<dbReference type="InterPro" id="IPR022139">
    <property type="entry name" value="Fam-L/Fam-M-like_plasmodium"/>
</dbReference>
<feature type="compositionally biased region" description="Basic and acidic residues" evidence="1">
    <location>
        <begin position="97"/>
        <end position="111"/>
    </location>
</feature>
<protein>
    <submittedName>
        <fullName evidence="3">Uncharacterized protein</fullName>
    </submittedName>
</protein>
<keyword evidence="2" id="KW-0812">Transmembrane</keyword>
<dbReference type="AlphaFoldDB" id="A0A0J9TKB6"/>
<feature type="transmembrane region" description="Helical" evidence="2">
    <location>
        <begin position="201"/>
        <end position="221"/>
    </location>
</feature>
<evidence type="ECO:0000256" key="1">
    <source>
        <dbReference type="SAM" id="MobiDB-lite"/>
    </source>
</evidence>
<feature type="transmembrane region" description="Helical" evidence="2">
    <location>
        <begin position="13"/>
        <end position="32"/>
    </location>
</feature>
<dbReference type="Proteomes" id="UP000053776">
    <property type="component" value="Unassembled WGS sequence"/>
</dbReference>
<feature type="region of interest" description="Disordered" evidence="1">
    <location>
        <begin position="97"/>
        <end position="120"/>
    </location>
</feature>
<dbReference type="Pfam" id="PF12420">
    <property type="entry name" value="DUF3671"/>
    <property type="match status" value="1"/>
</dbReference>
<evidence type="ECO:0000256" key="2">
    <source>
        <dbReference type="SAM" id="Phobius"/>
    </source>
</evidence>
<dbReference type="EMBL" id="KQ234996">
    <property type="protein sequence ID" value="KMZ95217.1"/>
    <property type="molecule type" value="Genomic_DNA"/>
</dbReference>
<gene>
    <name evidence="3" type="ORF">PVMG_05135</name>
</gene>
<reference evidence="3 4" key="1">
    <citation type="submission" date="2011-08" db="EMBL/GenBank/DDBJ databases">
        <title>The Genome Sequence of Plasmodium vivax Mauritania I.</title>
        <authorList>
            <consortium name="The Broad Institute Genome Sequencing Platform"/>
            <consortium name="The Broad Institute Genome Sequencing Center for Infectious Disease"/>
            <person name="Neafsey D."/>
            <person name="Carlton J."/>
            <person name="Barnwell J."/>
            <person name="Collins W."/>
            <person name="Escalante A."/>
            <person name="Mullikin J."/>
            <person name="Saul A."/>
            <person name="Guigo R."/>
            <person name="Camara F."/>
            <person name="Young S.K."/>
            <person name="Zeng Q."/>
            <person name="Gargeya S."/>
            <person name="Fitzgerald M."/>
            <person name="Haas B."/>
            <person name="Abouelleil A."/>
            <person name="Alvarado L."/>
            <person name="Arachchi H.M."/>
            <person name="Berlin A."/>
            <person name="Brown A."/>
            <person name="Chapman S.B."/>
            <person name="Chen Z."/>
            <person name="Dunbar C."/>
            <person name="Freedman E."/>
            <person name="Gearin G."/>
            <person name="Gellesch M."/>
            <person name="Goldberg J."/>
            <person name="Griggs A."/>
            <person name="Gujja S."/>
            <person name="Heiman D."/>
            <person name="Howarth C."/>
            <person name="Larson L."/>
            <person name="Lui A."/>
            <person name="MacDonald P.J.P."/>
            <person name="Montmayeur A."/>
            <person name="Murphy C."/>
            <person name="Neiman D."/>
            <person name="Pearson M."/>
            <person name="Priest M."/>
            <person name="Roberts A."/>
            <person name="Saif S."/>
            <person name="Shea T."/>
            <person name="Shenoy N."/>
            <person name="Sisk P."/>
            <person name="Stolte C."/>
            <person name="Sykes S."/>
            <person name="Wortman J."/>
            <person name="Nusbaum C."/>
            <person name="Birren B."/>
        </authorList>
    </citation>
    <scope>NUCLEOTIDE SEQUENCE [LARGE SCALE GENOMIC DNA]</scope>
    <source>
        <strain evidence="3 4">Mauritania I</strain>
    </source>
</reference>
<evidence type="ECO:0000313" key="4">
    <source>
        <dbReference type="Proteomes" id="UP000053776"/>
    </source>
</evidence>